<dbReference type="STRING" id="1184151.AW736_13330"/>
<dbReference type="OrthoDB" id="9797543at2"/>
<dbReference type="Gene3D" id="1.10.260.40">
    <property type="entry name" value="lambda repressor-like DNA-binding domains"/>
    <property type="match status" value="1"/>
</dbReference>
<evidence type="ECO:0000313" key="5">
    <source>
        <dbReference type="Proteomes" id="UP000078486"/>
    </source>
</evidence>
<dbReference type="Proteomes" id="UP000078486">
    <property type="component" value="Unassembled WGS sequence"/>
</dbReference>
<proteinExistence type="predicted"/>
<comment type="caution">
    <text evidence="4">The sequence shown here is derived from an EMBL/GenBank/DDBJ whole genome shotgun (WGS) entry which is preliminary data.</text>
</comment>
<feature type="compositionally biased region" description="Low complexity" evidence="1">
    <location>
        <begin position="108"/>
        <end position="119"/>
    </location>
</feature>
<evidence type="ECO:0000313" key="4">
    <source>
        <dbReference type="EMBL" id="OAM89379.1"/>
    </source>
</evidence>
<name>A0A178IJM4_9BACT</name>
<dbReference type="Pfam" id="PF13413">
    <property type="entry name" value="HTH_25"/>
    <property type="match status" value="1"/>
</dbReference>
<dbReference type="CDD" id="cd00093">
    <property type="entry name" value="HTH_XRE"/>
    <property type="match status" value="1"/>
</dbReference>
<dbReference type="InterPro" id="IPR010982">
    <property type="entry name" value="Lambda_DNA-bd_dom_sf"/>
</dbReference>
<dbReference type="SMART" id="SM00530">
    <property type="entry name" value="HTH_XRE"/>
    <property type="match status" value="1"/>
</dbReference>
<organism evidence="4 5">
    <name type="scientific">Termitidicoccus mucosus</name>
    <dbReference type="NCBI Taxonomy" id="1184151"/>
    <lineage>
        <taxon>Bacteria</taxon>
        <taxon>Pseudomonadati</taxon>
        <taxon>Verrucomicrobiota</taxon>
        <taxon>Opitutia</taxon>
        <taxon>Opitutales</taxon>
        <taxon>Opitutaceae</taxon>
        <taxon>Termitidicoccus</taxon>
    </lineage>
</organism>
<dbReference type="EMBL" id="LRRQ01000097">
    <property type="protein sequence ID" value="OAM89379.1"/>
    <property type="molecule type" value="Genomic_DNA"/>
</dbReference>
<keyword evidence="2" id="KW-1133">Transmembrane helix</keyword>
<gene>
    <name evidence="4" type="ORF">AW736_13330</name>
</gene>
<sequence length="297" mass="31526">MQSIGERLEEARKRKGITIREAAEAIKIRSEYLHKFEGNQYDIRLPEIYVRGFLRSYANYLKLPADKIISDYNALGLATAGKSRSPLSREVYGRMDISSSSAPKETPSAAAAQQSAAAAEGPAHGGVSPVEQPSSAPRNPATFVPHSSGGLPIDKKLLVKAGAIAVGTLVIIIVLLWAIFGGRGAKTDTSAAQAAVPSEVWLRPQAGETVLTLVSKNGPVVVKANMASGGAILYQGTIPAGESRVIPRRGALRIEAEPFQNLDMEIGGTRYPMPEPRRVDGTRDTASMRSAADVAAP</sequence>
<dbReference type="InterPro" id="IPR050400">
    <property type="entry name" value="Bact_Cytoskel_RodZ"/>
</dbReference>
<keyword evidence="2" id="KW-0472">Membrane</keyword>
<dbReference type="SUPFAM" id="SSF47413">
    <property type="entry name" value="lambda repressor-like DNA-binding domains"/>
    <property type="match status" value="1"/>
</dbReference>
<dbReference type="RefSeq" id="WP_068770689.1">
    <property type="nucleotide sequence ID" value="NZ_CP109796.1"/>
</dbReference>
<feature type="transmembrane region" description="Helical" evidence="2">
    <location>
        <begin position="157"/>
        <end position="180"/>
    </location>
</feature>
<dbReference type="PANTHER" id="PTHR34475">
    <property type="match status" value="1"/>
</dbReference>
<keyword evidence="2" id="KW-0812">Transmembrane</keyword>
<evidence type="ECO:0000256" key="2">
    <source>
        <dbReference type="SAM" id="Phobius"/>
    </source>
</evidence>
<accession>A0A178IJM4</accession>
<evidence type="ECO:0000259" key="3">
    <source>
        <dbReference type="SMART" id="SM00530"/>
    </source>
</evidence>
<keyword evidence="5" id="KW-1185">Reference proteome</keyword>
<feature type="region of interest" description="Disordered" evidence="1">
    <location>
        <begin position="268"/>
        <end position="297"/>
    </location>
</feature>
<feature type="region of interest" description="Disordered" evidence="1">
    <location>
        <begin position="97"/>
        <end position="147"/>
    </location>
</feature>
<evidence type="ECO:0000256" key="1">
    <source>
        <dbReference type="SAM" id="MobiDB-lite"/>
    </source>
</evidence>
<protein>
    <recommendedName>
        <fullName evidence="3">HTH cro/C1-type domain-containing protein</fullName>
    </recommendedName>
</protein>
<dbReference type="PANTHER" id="PTHR34475:SF1">
    <property type="entry name" value="CYTOSKELETON PROTEIN RODZ"/>
    <property type="match status" value="1"/>
</dbReference>
<dbReference type="AlphaFoldDB" id="A0A178IJM4"/>
<dbReference type="GO" id="GO:0003677">
    <property type="term" value="F:DNA binding"/>
    <property type="evidence" value="ECO:0007669"/>
    <property type="project" value="InterPro"/>
</dbReference>
<feature type="domain" description="HTH cro/C1-type" evidence="3">
    <location>
        <begin position="7"/>
        <end position="68"/>
    </location>
</feature>
<reference evidence="4 5" key="1">
    <citation type="submission" date="2016-01" db="EMBL/GenBank/DDBJ databases">
        <title>High potential of lignocellulose degradation of a new Verrucomicrobia species.</title>
        <authorList>
            <person name="Wang Y."/>
            <person name="Shi Y."/>
            <person name="Qiu Z."/>
            <person name="Liu S."/>
            <person name="Yang H."/>
        </authorList>
    </citation>
    <scope>NUCLEOTIDE SEQUENCE [LARGE SCALE GENOMIC DNA]</scope>
    <source>
        <strain evidence="4 5">TSB47</strain>
    </source>
</reference>
<dbReference type="InterPro" id="IPR001387">
    <property type="entry name" value="Cro/C1-type_HTH"/>
</dbReference>